<reference evidence="1" key="2">
    <citation type="journal article" date="2021" name="Front. Microbiol.">
        <title>Comprehensive Comparative Genomics and Phenotyping of Methylobacterium Species.</title>
        <authorList>
            <person name="Alessa O."/>
            <person name="Ogura Y."/>
            <person name="Fujitani Y."/>
            <person name="Takami H."/>
            <person name="Hayashi T."/>
            <person name="Sahin N."/>
            <person name="Tani A."/>
        </authorList>
    </citation>
    <scope>NUCLEOTIDE SEQUENCE</scope>
    <source>
        <strain evidence="1">DSM 22415</strain>
    </source>
</reference>
<dbReference type="RefSeq" id="WP_210248292.1">
    <property type="nucleotide sequence ID" value="NZ_BPQI01000008.1"/>
</dbReference>
<proteinExistence type="predicted"/>
<reference evidence="1" key="3">
    <citation type="submission" date="2021-08" db="EMBL/GenBank/DDBJ databases">
        <authorList>
            <person name="Tani A."/>
            <person name="Ola A."/>
            <person name="Ogura Y."/>
            <person name="Katsura K."/>
            <person name="Hayashi T."/>
        </authorList>
    </citation>
    <scope>NUCLEOTIDE SEQUENCE</scope>
    <source>
        <strain evidence="1">DSM 22415</strain>
    </source>
</reference>
<protein>
    <submittedName>
        <fullName evidence="2">Uncharacterized protein</fullName>
    </submittedName>
</protein>
<evidence type="ECO:0000313" key="2">
    <source>
        <dbReference type="EMBL" id="VUF13282.1"/>
    </source>
</evidence>
<accession>A0A564FZ75</accession>
<dbReference type="EMBL" id="CABFVH010000018">
    <property type="protein sequence ID" value="VUF13282.1"/>
    <property type="molecule type" value="Genomic_DNA"/>
</dbReference>
<evidence type="ECO:0000313" key="4">
    <source>
        <dbReference type="Proteomes" id="UP001055303"/>
    </source>
</evidence>
<gene>
    <name evidence="1" type="ORF">IFDJLNFL_0404</name>
    <name evidence="2" type="ORF">MTDSW087_02982</name>
</gene>
<keyword evidence="4" id="KW-1185">Reference proteome</keyword>
<dbReference type="Proteomes" id="UP000401717">
    <property type="component" value="Unassembled WGS sequence"/>
</dbReference>
<evidence type="ECO:0000313" key="1">
    <source>
        <dbReference type="EMBL" id="GJD54532.1"/>
    </source>
</evidence>
<dbReference type="Proteomes" id="UP001055303">
    <property type="component" value="Unassembled WGS sequence"/>
</dbReference>
<dbReference type="AlphaFoldDB" id="A0A564FZ75"/>
<name>A0A564FZ75_9HYPH</name>
<organism evidence="2 3">
    <name type="scientific">Methylobacterium dankookense</name>
    <dbReference type="NCBI Taxonomy" id="560405"/>
    <lineage>
        <taxon>Bacteria</taxon>
        <taxon>Pseudomonadati</taxon>
        <taxon>Pseudomonadota</taxon>
        <taxon>Alphaproteobacteria</taxon>
        <taxon>Hyphomicrobiales</taxon>
        <taxon>Methylobacteriaceae</taxon>
        <taxon>Methylobacterium</taxon>
    </lineage>
</organism>
<dbReference type="EMBL" id="BPQI01000008">
    <property type="protein sequence ID" value="GJD54532.1"/>
    <property type="molecule type" value="Genomic_DNA"/>
</dbReference>
<sequence>MEQVTFSRSEVDDLAGHYRALAHRIPLHTIETDEGYDAAVVCLNGLLDAGAGDEHHPLPPCSISSARSSPPMTTSTIAVPMRRRPRWSGC</sequence>
<evidence type="ECO:0000313" key="3">
    <source>
        <dbReference type="Proteomes" id="UP000401717"/>
    </source>
</evidence>
<reference evidence="2 3" key="1">
    <citation type="submission" date="2019-06" db="EMBL/GenBank/DDBJ databases">
        <authorList>
            <person name="Rodrigo-Torres L."/>
            <person name="Arahal R. D."/>
            <person name="Lucena T."/>
        </authorList>
    </citation>
    <scope>NUCLEOTIDE SEQUENCE [LARGE SCALE GENOMIC DNA]</scope>
    <source>
        <strain evidence="2 3">SW08-7</strain>
    </source>
</reference>